<feature type="region of interest" description="Small ATPAse domain (RuvB-S)" evidence="9">
    <location>
        <begin position="185"/>
        <end position="255"/>
    </location>
</feature>
<evidence type="ECO:0000256" key="6">
    <source>
        <dbReference type="ARBA" id="ARBA00023125"/>
    </source>
</evidence>
<comment type="domain">
    <text evidence="9">Has 3 domains, the large (RuvB-L) and small ATPase (RuvB-S) domains and the C-terminal head (RuvB-H) domain. The head domain binds DNA, while the ATPase domains jointly bind ATP, ADP or are empty depending on the state of the subunit in the translocation cycle. During a single DNA translocation step the structure of each domain remains the same, but their relative positions change.</text>
</comment>
<evidence type="ECO:0000256" key="1">
    <source>
        <dbReference type="ARBA" id="ARBA00022490"/>
    </source>
</evidence>
<dbReference type="Proteomes" id="UP000055060">
    <property type="component" value="Unassembled WGS sequence"/>
</dbReference>
<dbReference type="Pfam" id="PF05496">
    <property type="entry name" value="RuvB_N"/>
    <property type="match status" value="1"/>
</dbReference>
<dbReference type="InterPro" id="IPR004605">
    <property type="entry name" value="DNA_helicase_Holl-junc_RuvB"/>
</dbReference>
<keyword evidence="7 9" id="KW-0233">DNA recombination</keyword>
<feature type="binding site" evidence="9">
    <location>
        <position position="68"/>
    </location>
    <ligand>
        <name>ATP</name>
        <dbReference type="ChEBI" id="CHEBI:30616"/>
    </ligand>
</feature>
<dbReference type="Gene3D" id="1.10.8.60">
    <property type="match status" value="1"/>
</dbReference>
<feature type="binding site" evidence="9">
    <location>
        <position position="318"/>
    </location>
    <ligand>
        <name>DNA</name>
        <dbReference type="ChEBI" id="CHEBI:16991"/>
    </ligand>
</feature>
<comment type="catalytic activity">
    <reaction evidence="9">
        <text>ATP + H2O = ADP + phosphate + H(+)</text>
        <dbReference type="Rhea" id="RHEA:13065"/>
        <dbReference type="ChEBI" id="CHEBI:15377"/>
        <dbReference type="ChEBI" id="CHEBI:15378"/>
        <dbReference type="ChEBI" id="CHEBI:30616"/>
        <dbReference type="ChEBI" id="CHEBI:43474"/>
        <dbReference type="ChEBI" id="CHEBI:456216"/>
    </reaction>
</comment>
<dbReference type="SMART" id="SM00382">
    <property type="entry name" value="AAA"/>
    <property type="match status" value="1"/>
</dbReference>
<keyword evidence="13" id="KW-1185">Reference proteome</keyword>
<feature type="region of interest" description="Disordered" evidence="10">
    <location>
        <begin position="1"/>
        <end position="20"/>
    </location>
</feature>
<dbReference type="SUPFAM" id="SSF52540">
    <property type="entry name" value="P-loop containing nucleoside triphosphate hydrolases"/>
    <property type="match status" value="1"/>
</dbReference>
<dbReference type="GO" id="GO:0048476">
    <property type="term" value="C:Holliday junction resolvase complex"/>
    <property type="evidence" value="ECO:0007669"/>
    <property type="project" value="UniProtKB-UniRule"/>
</dbReference>
<dbReference type="CDD" id="cd00009">
    <property type="entry name" value="AAA"/>
    <property type="match status" value="1"/>
</dbReference>
<keyword evidence="2 9" id="KW-0547">Nucleotide-binding</keyword>
<feature type="binding site" evidence="9">
    <location>
        <position position="70"/>
    </location>
    <ligand>
        <name>ATP</name>
        <dbReference type="ChEBI" id="CHEBI:30616"/>
    </ligand>
</feature>
<dbReference type="EC" id="3.6.4.-" evidence="9"/>
<feature type="binding site" evidence="9">
    <location>
        <position position="184"/>
    </location>
    <ligand>
        <name>ATP</name>
        <dbReference type="ChEBI" id="CHEBI:30616"/>
    </ligand>
</feature>
<feature type="binding site" evidence="9">
    <location>
        <position position="23"/>
    </location>
    <ligand>
        <name>ATP</name>
        <dbReference type="ChEBI" id="CHEBI:30616"/>
    </ligand>
</feature>
<feature type="binding site" evidence="9">
    <location>
        <position position="313"/>
    </location>
    <ligand>
        <name>DNA</name>
        <dbReference type="ChEBI" id="CHEBI:16991"/>
    </ligand>
</feature>
<dbReference type="InterPro" id="IPR008823">
    <property type="entry name" value="RuvB_wg_C"/>
</dbReference>
<keyword evidence="12" id="KW-0347">Helicase</keyword>
<dbReference type="NCBIfam" id="TIGR00635">
    <property type="entry name" value="ruvB"/>
    <property type="match status" value="1"/>
</dbReference>
<feature type="binding site" evidence="9">
    <location>
        <position position="69"/>
    </location>
    <ligand>
        <name>ATP</name>
        <dbReference type="ChEBI" id="CHEBI:30616"/>
    </ligand>
</feature>
<dbReference type="GO" id="GO:0009378">
    <property type="term" value="F:four-way junction helicase activity"/>
    <property type="evidence" value="ECO:0007669"/>
    <property type="project" value="InterPro"/>
</dbReference>
<dbReference type="InterPro" id="IPR041445">
    <property type="entry name" value="AAA_lid_4"/>
</dbReference>
<evidence type="ECO:0000256" key="5">
    <source>
        <dbReference type="ARBA" id="ARBA00022840"/>
    </source>
</evidence>
<keyword evidence="8 9" id="KW-0234">DNA repair</keyword>
<dbReference type="Gene3D" id="1.10.10.10">
    <property type="entry name" value="Winged helix-like DNA-binding domain superfamily/Winged helix DNA-binding domain"/>
    <property type="match status" value="1"/>
</dbReference>
<sequence>MSESPKRVISPDPRPDDRLDQALRPRKLAEIIGQDQICENLAILIDAARKRNEPLDHVLFYGPPGLGKTTLANVLANEMGVNIKVTAGPAVERAGDLAAILTNLHAGDILFIDEIHRLGKAVEEVLYPAMEDYALDIVIGKGPSARSIRLKLPRFTVVGATTRLALLSSPLRARFGAVYRLDYYDPAAMKKIVDRAAKMLNVPSQDGGIEEVARRARGTPRIALRLLRRVRDFAQVRADGVIDRDVANQALNLLNIDPLGLDEVDQRVLMTIIQKYNGGPVGLNTIAASISEESDTIMDVVEPYLLQLGFIDRTPQGRVATRAAYDHFGLAFPEETQQPRLI</sequence>
<dbReference type="OrthoDB" id="9804478at2"/>
<comment type="subunit">
    <text evidence="9">Homohexamer. Forms an RuvA(8)-RuvB(12)-Holliday junction (HJ) complex. HJ DNA is sandwiched between 2 RuvA tetramers; dsDNA enters through RuvA and exits via RuvB. An RuvB hexamer assembles on each DNA strand where it exits the tetramer. Each RuvB hexamer is contacted by two RuvA subunits (via domain III) on 2 adjacent RuvB subunits; this complex drives branch migration. In the full resolvosome a probable DNA-RuvA(4)-RuvB(12)-RuvC(2) complex forms which resolves the HJ.</text>
</comment>
<keyword evidence="4 9" id="KW-0378">Hydrolase</keyword>
<keyword evidence="3 9" id="KW-0227">DNA damage</keyword>
<dbReference type="GO" id="GO:0006281">
    <property type="term" value="P:DNA repair"/>
    <property type="evidence" value="ECO:0007669"/>
    <property type="project" value="UniProtKB-UniRule"/>
</dbReference>
<dbReference type="SUPFAM" id="SSF46785">
    <property type="entry name" value="Winged helix' DNA-binding domain"/>
    <property type="match status" value="1"/>
</dbReference>
<dbReference type="Gene3D" id="3.40.50.300">
    <property type="entry name" value="P-loop containing nucleotide triphosphate hydrolases"/>
    <property type="match status" value="1"/>
</dbReference>
<dbReference type="HAMAP" id="MF_00016">
    <property type="entry name" value="DNA_HJ_migration_RuvB"/>
    <property type="match status" value="1"/>
</dbReference>
<comment type="function">
    <text evidence="9">The RuvA-RuvB-RuvC complex processes Holliday junction (HJ) DNA during genetic recombination and DNA repair, while the RuvA-RuvB complex plays an important role in the rescue of blocked DNA replication forks via replication fork reversal (RFR). RuvA specifically binds to HJ cruciform DNA, conferring on it an open structure. The RuvB hexamer acts as an ATP-dependent pump, pulling dsDNA into and through the RuvAB complex. RuvB forms 2 homohexamers on either side of HJ DNA bound by 1 or 2 RuvA tetramers; 4 subunits per hexamer contact DNA at a time. Coordinated motions by a converter formed by DNA-disengaged RuvB subunits stimulates ATP hydrolysis and nucleotide exchange. Immobilization of the converter enables RuvB to convert the ATP-contained energy into a lever motion, pulling 2 nucleotides of DNA out of the RuvA tetramer per ATP hydrolyzed, thus driving DNA branch migration. The RuvB motors rotate together with the DNA substrate, which together with the progressing nucleotide cycle form the mechanistic basis for DNA recombination by continuous HJ branch migration. Branch migration allows RuvC to scan DNA until it finds its consensus sequence, where it cleaves and resolves cruciform DNA.</text>
</comment>
<dbReference type="GO" id="GO:0005737">
    <property type="term" value="C:cytoplasm"/>
    <property type="evidence" value="ECO:0007669"/>
    <property type="project" value="UniProtKB-SubCell"/>
</dbReference>
<reference evidence="12" key="1">
    <citation type="submission" date="2015-07" db="EMBL/GenBank/DDBJ databases">
        <title>Draft Genome Sequences of Anaerolinea thermolimosa IMO-1, Bellilinea caldifistulae GOMI-1, Leptolinea tardivitalis YMTK-2, Levilinea saccharolytica KIBI-1,Longilinea arvoryzae KOME-1, Previously Described as Members of the Anaerolineaceae (Chloroflexi).</title>
        <authorList>
            <person name="Sekiguchi Y."/>
            <person name="Ohashi A."/>
            <person name="Matsuura N."/>
            <person name="Tourlousse M.D."/>
        </authorList>
    </citation>
    <scope>NUCLEOTIDE SEQUENCE [LARGE SCALE GENOMIC DNA]</scope>
    <source>
        <strain evidence="12">KOME-1</strain>
    </source>
</reference>
<dbReference type="InterPro" id="IPR036390">
    <property type="entry name" value="WH_DNA-bd_sf"/>
</dbReference>
<feature type="binding site" evidence="9">
    <location>
        <position position="69"/>
    </location>
    <ligand>
        <name>Mg(2+)</name>
        <dbReference type="ChEBI" id="CHEBI:18420"/>
    </ligand>
</feature>
<dbReference type="STRING" id="360412.LARV_02127"/>
<protein>
    <recommendedName>
        <fullName evidence="9">Holliday junction branch migration complex subunit RuvB</fullName>
        <ecNumber evidence="9">3.6.4.-</ecNumber>
    </recommendedName>
</protein>
<keyword evidence="1 9" id="KW-0963">Cytoplasm</keyword>
<feature type="binding site" evidence="9">
    <location>
        <position position="174"/>
    </location>
    <ligand>
        <name>ATP</name>
        <dbReference type="ChEBI" id="CHEBI:30616"/>
    </ligand>
</feature>
<evidence type="ECO:0000256" key="4">
    <source>
        <dbReference type="ARBA" id="ARBA00022801"/>
    </source>
</evidence>
<evidence type="ECO:0000313" key="12">
    <source>
        <dbReference type="EMBL" id="GAP14359.1"/>
    </source>
</evidence>
<keyword evidence="6 9" id="KW-0238">DNA-binding</keyword>
<dbReference type="InterPro" id="IPR036388">
    <property type="entry name" value="WH-like_DNA-bd_sf"/>
</dbReference>
<evidence type="ECO:0000256" key="2">
    <source>
        <dbReference type="ARBA" id="ARBA00022741"/>
    </source>
</evidence>
<evidence type="ECO:0000256" key="3">
    <source>
        <dbReference type="ARBA" id="ARBA00022763"/>
    </source>
</evidence>
<dbReference type="PANTHER" id="PTHR42848:SF1">
    <property type="entry name" value="HOLLIDAY JUNCTION BRANCH MIGRATION COMPLEX SUBUNIT RUVB"/>
    <property type="match status" value="1"/>
</dbReference>
<evidence type="ECO:0000313" key="13">
    <source>
        <dbReference type="Proteomes" id="UP000055060"/>
    </source>
</evidence>
<organism evidence="12">
    <name type="scientific">Longilinea arvoryzae</name>
    <dbReference type="NCBI Taxonomy" id="360412"/>
    <lineage>
        <taxon>Bacteria</taxon>
        <taxon>Bacillati</taxon>
        <taxon>Chloroflexota</taxon>
        <taxon>Anaerolineae</taxon>
        <taxon>Anaerolineales</taxon>
        <taxon>Anaerolineaceae</taxon>
        <taxon>Longilinea</taxon>
    </lineage>
</organism>
<dbReference type="EMBL" id="DF967972">
    <property type="protein sequence ID" value="GAP14359.1"/>
    <property type="molecule type" value="Genomic_DNA"/>
</dbReference>
<dbReference type="PANTHER" id="PTHR42848">
    <property type="match status" value="1"/>
</dbReference>
<dbReference type="GO" id="GO:0006310">
    <property type="term" value="P:DNA recombination"/>
    <property type="evidence" value="ECO:0007669"/>
    <property type="project" value="UniProtKB-UniRule"/>
</dbReference>
<gene>
    <name evidence="9" type="primary">ruvB</name>
    <name evidence="12" type="ORF">LARV_02127</name>
</gene>
<evidence type="ECO:0000256" key="8">
    <source>
        <dbReference type="ARBA" id="ARBA00023204"/>
    </source>
</evidence>
<dbReference type="RefSeq" id="WP_075073623.1">
    <property type="nucleotide sequence ID" value="NZ_DF967972.1"/>
</dbReference>
<evidence type="ECO:0000256" key="10">
    <source>
        <dbReference type="SAM" id="MobiDB-lite"/>
    </source>
</evidence>
<feature type="binding site" evidence="9">
    <location>
        <position position="221"/>
    </location>
    <ligand>
        <name>ATP</name>
        <dbReference type="ChEBI" id="CHEBI:30616"/>
    </ligand>
</feature>
<dbReference type="GO" id="GO:0000400">
    <property type="term" value="F:four-way junction DNA binding"/>
    <property type="evidence" value="ECO:0007669"/>
    <property type="project" value="UniProtKB-UniRule"/>
</dbReference>
<name>A0A0S7BA62_9CHLR</name>
<dbReference type="InterPro" id="IPR008824">
    <property type="entry name" value="RuvB-like_N"/>
</dbReference>
<feature type="binding site" evidence="9">
    <location>
        <position position="24"/>
    </location>
    <ligand>
        <name>ATP</name>
        <dbReference type="ChEBI" id="CHEBI:30616"/>
    </ligand>
</feature>
<comment type="caution">
    <text evidence="9">Lacks conserved residue(s) required for the propagation of feature annotation.</text>
</comment>
<dbReference type="Pfam" id="PF05491">
    <property type="entry name" value="WHD_RuvB"/>
    <property type="match status" value="1"/>
</dbReference>
<feature type="region of interest" description="Head domain (RuvB-H)" evidence="9">
    <location>
        <begin position="258"/>
        <end position="342"/>
    </location>
</feature>
<comment type="subcellular location">
    <subcellularLocation>
        <location evidence="9">Cytoplasm</location>
    </subcellularLocation>
</comment>
<proteinExistence type="inferred from homology"/>
<evidence type="ECO:0000256" key="7">
    <source>
        <dbReference type="ARBA" id="ARBA00023172"/>
    </source>
</evidence>
<dbReference type="Pfam" id="PF17864">
    <property type="entry name" value="AAA_lid_4"/>
    <property type="match status" value="1"/>
</dbReference>
<dbReference type="GO" id="GO:0005524">
    <property type="term" value="F:ATP binding"/>
    <property type="evidence" value="ECO:0007669"/>
    <property type="project" value="UniProtKB-UniRule"/>
</dbReference>
<feature type="binding site" evidence="9">
    <location>
        <begin position="131"/>
        <end position="133"/>
    </location>
    <ligand>
        <name>ATP</name>
        <dbReference type="ChEBI" id="CHEBI:30616"/>
    </ligand>
</feature>
<dbReference type="InterPro" id="IPR003593">
    <property type="entry name" value="AAA+_ATPase"/>
</dbReference>
<feature type="binding site" evidence="9">
    <location>
        <position position="65"/>
    </location>
    <ligand>
        <name>ATP</name>
        <dbReference type="ChEBI" id="CHEBI:30616"/>
    </ligand>
</feature>
<evidence type="ECO:0000259" key="11">
    <source>
        <dbReference type="SMART" id="SM00382"/>
    </source>
</evidence>
<dbReference type="NCBIfam" id="NF000868">
    <property type="entry name" value="PRK00080.1"/>
    <property type="match status" value="1"/>
</dbReference>
<comment type="similarity">
    <text evidence="9">Belongs to the RuvB family.</text>
</comment>
<evidence type="ECO:0000256" key="9">
    <source>
        <dbReference type="HAMAP-Rule" id="MF_00016"/>
    </source>
</evidence>
<dbReference type="GO" id="GO:0016887">
    <property type="term" value="F:ATP hydrolysis activity"/>
    <property type="evidence" value="ECO:0007669"/>
    <property type="project" value="RHEA"/>
</dbReference>
<feature type="domain" description="AAA+ ATPase" evidence="11">
    <location>
        <begin position="54"/>
        <end position="185"/>
    </location>
</feature>
<dbReference type="InterPro" id="IPR027417">
    <property type="entry name" value="P-loop_NTPase"/>
</dbReference>
<feature type="region of interest" description="Large ATPase domain (RuvB-L)" evidence="9">
    <location>
        <begin position="4"/>
        <end position="184"/>
    </location>
</feature>
<dbReference type="AlphaFoldDB" id="A0A0S7BA62"/>
<keyword evidence="5 9" id="KW-0067">ATP-binding</keyword>
<accession>A0A0S7BA62</accession>